<dbReference type="EMBL" id="JAWQEV010000005">
    <property type="protein sequence ID" value="MDW4574012.1"/>
    <property type="molecule type" value="Genomic_DNA"/>
</dbReference>
<dbReference type="RefSeq" id="WP_318354516.1">
    <property type="nucleotide sequence ID" value="NZ_JAWQEV010000005.1"/>
</dbReference>
<reference evidence="1 2" key="1">
    <citation type="submission" date="2023-11" db="EMBL/GenBank/DDBJ databases">
        <title>Draft genome sequence of Microbacterium arthrosphaerae JCM 30492.</title>
        <authorList>
            <person name="Zhang G."/>
            <person name="Ding Y."/>
        </authorList>
    </citation>
    <scope>NUCLEOTIDE SEQUENCE [LARGE SCALE GENOMIC DNA]</scope>
    <source>
        <strain evidence="1 2">JCM 30492</strain>
    </source>
</reference>
<evidence type="ECO:0008006" key="3">
    <source>
        <dbReference type="Google" id="ProtNLM"/>
    </source>
</evidence>
<name>A0ABU4H5L2_9MICO</name>
<organism evidence="1 2">
    <name type="scientific">Microbacterium arthrosphaerae</name>
    <dbReference type="NCBI Taxonomy" id="792652"/>
    <lineage>
        <taxon>Bacteria</taxon>
        <taxon>Bacillati</taxon>
        <taxon>Actinomycetota</taxon>
        <taxon>Actinomycetes</taxon>
        <taxon>Micrococcales</taxon>
        <taxon>Microbacteriaceae</taxon>
        <taxon>Microbacterium</taxon>
    </lineage>
</organism>
<sequence length="122" mass="12741">MTDSWSVDPDRVIGVLAGVDDEGVELAEAAAAMDRLAASGATLSVDGRTTLSQAWEAFLDERRLVPGKLMHTLAMSAQALTEATTAVVAGDARMMSDGRDAEARALDEWGIDSPNAYGGGML</sequence>
<evidence type="ECO:0000313" key="2">
    <source>
        <dbReference type="Proteomes" id="UP001283109"/>
    </source>
</evidence>
<dbReference type="Proteomes" id="UP001283109">
    <property type="component" value="Unassembled WGS sequence"/>
</dbReference>
<proteinExistence type="predicted"/>
<keyword evidence="2" id="KW-1185">Reference proteome</keyword>
<dbReference type="InterPro" id="IPR045436">
    <property type="entry name" value="DUF6507"/>
</dbReference>
<comment type="caution">
    <text evidence="1">The sequence shown here is derived from an EMBL/GenBank/DDBJ whole genome shotgun (WGS) entry which is preliminary data.</text>
</comment>
<gene>
    <name evidence="1" type="ORF">R8Z58_14625</name>
</gene>
<protein>
    <recommendedName>
        <fullName evidence="3">DUF222 domain-containing protein</fullName>
    </recommendedName>
</protein>
<evidence type="ECO:0000313" key="1">
    <source>
        <dbReference type="EMBL" id="MDW4574012.1"/>
    </source>
</evidence>
<accession>A0ABU4H5L2</accession>
<dbReference type="Pfam" id="PF20117">
    <property type="entry name" value="DUF6507"/>
    <property type="match status" value="1"/>
</dbReference>